<feature type="non-terminal residue" evidence="4">
    <location>
        <position position="110"/>
    </location>
</feature>
<keyword evidence="5" id="KW-1185">Reference proteome</keyword>
<dbReference type="AlphaFoldDB" id="A0A2T4C6E4"/>
<dbReference type="Proteomes" id="UP000240760">
    <property type="component" value="Unassembled WGS sequence"/>
</dbReference>
<dbReference type="Gene3D" id="1.25.40.20">
    <property type="entry name" value="Ankyrin repeat-containing domain"/>
    <property type="match status" value="2"/>
</dbReference>
<protein>
    <submittedName>
        <fullName evidence="4">Ankyrin</fullName>
    </submittedName>
</protein>
<dbReference type="PROSITE" id="PS50297">
    <property type="entry name" value="ANK_REP_REGION"/>
    <property type="match status" value="2"/>
</dbReference>
<dbReference type="EMBL" id="KZ679131">
    <property type="protein sequence ID" value="PTB77125.1"/>
    <property type="molecule type" value="Genomic_DNA"/>
</dbReference>
<evidence type="ECO:0000313" key="4">
    <source>
        <dbReference type="EMBL" id="PTB77125.1"/>
    </source>
</evidence>
<dbReference type="PROSITE" id="PS50088">
    <property type="entry name" value="ANK_REPEAT"/>
    <property type="match status" value="2"/>
</dbReference>
<organism evidence="4 5">
    <name type="scientific">Trichoderma longibrachiatum ATCC 18648</name>
    <dbReference type="NCBI Taxonomy" id="983965"/>
    <lineage>
        <taxon>Eukaryota</taxon>
        <taxon>Fungi</taxon>
        <taxon>Dikarya</taxon>
        <taxon>Ascomycota</taxon>
        <taxon>Pezizomycotina</taxon>
        <taxon>Sordariomycetes</taxon>
        <taxon>Hypocreomycetidae</taxon>
        <taxon>Hypocreales</taxon>
        <taxon>Hypocreaceae</taxon>
        <taxon>Trichoderma</taxon>
    </lineage>
</organism>
<dbReference type="SMART" id="SM00248">
    <property type="entry name" value="ANK"/>
    <property type="match status" value="3"/>
</dbReference>
<accession>A0A2T4C6E4</accession>
<keyword evidence="1" id="KW-0677">Repeat</keyword>
<name>A0A2T4C6E4_TRILO</name>
<dbReference type="Pfam" id="PF12796">
    <property type="entry name" value="Ank_2"/>
    <property type="match status" value="1"/>
</dbReference>
<evidence type="ECO:0000256" key="3">
    <source>
        <dbReference type="PROSITE-ProRule" id="PRU00023"/>
    </source>
</evidence>
<dbReference type="InterPro" id="IPR002110">
    <property type="entry name" value="Ankyrin_rpt"/>
</dbReference>
<dbReference type="PANTHER" id="PTHR24171:SF10">
    <property type="entry name" value="ANKYRIN REPEAT DOMAIN-CONTAINING PROTEIN 29-LIKE"/>
    <property type="match status" value="1"/>
</dbReference>
<sequence>MLQLAWDYANGSISEETIGNALYNATDREKVSTVRLLLQSFGASPNATGEEYGTALTAAAFDGIMEMVQLLLDAGAEINDPNGWALQTAAAEGHYEIVQELISRGAEVNA</sequence>
<reference evidence="4 5" key="1">
    <citation type="submission" date="2016-07" db="EMBL/GenBank/DDBJ databases">
        <title>Multiple horizontal gene transfer events from other fungi enriched the ability of initially mycotrophic Trichoderma (Ascomycota) to feed on dead plant biomass.</title>
        <authorList>
            <consortium name="DOE Joint Genome Institute"/>
            <person name="Aerts A."/>
            <person name="Atanasova L."/>
            <person name="Chenthamara K."/>
            <person name="Zhang J."/>
            <person name="Grujic M."/>
            <person name="Henrissat B."/>
            <person name="Kuo A."/>
            <person name="Salamov A."/>
            <person name="Lipzen A."/>
            <person name="Labutti K."/>
            <person name="Barry K."/>
            <person name="Miao Y."/>
            <person name="Rahimi M.J."/>
            <person name="Shen Q."/>
            <person name="Grigoriev I.V."/>
            <person name="Kubicek C.P."/>
            <person name="Druzhinina I.S."/>
        </authorList>
    </citation>
    <scope>NUCLEOTIDE SEQUENCE [LARGE SCALE GENOMIC DNA]</scope>
    <source>
        <strain evidence="4 5">ATCC 18648</strain>
    </source>
</reference>
<feature type="repeat" description="ANK" evidence="3">
    <location>
        <begin position="51"/>
        <end position="83"/>
    </location>
</feature>
<proteinExistence type="predicted"/>
<dbReference type="SUPFAM" id="SSF48403">
    <property type="entry name" value="Ankyrin repeat"/>
    <property type="match status" value="1"/>
</dbReference>
<dbReference type="InterPro" id="IPR036770">
    <property type="entry name" value="Ankyrin_rpt-contain_sf"/>
</dbReference>
<dbReference type="PANTHER" id="PTHR24171">
    <property type="entry name" value="ANKYRIN REPEAT DOMAIN-CONTAINING PROTEIN 39-RELATED"/>
    <property type="match status" value="1"/>
</dbReference>
<dbReference type="OrthoDB" id="4894665at2759"/>
<gene>
    <name evidence="4" type="ORF">M440DRAFT_52522</name>
</gene>
<keyword evidence="2 3" id="KW-0040">ANK repeat</keyword>
<feature type="repeat" description="ANK" evidence="3">
    <location>
        <begin position="85"/>
        <end position="110"/>
    </location>
</feature>
<evidence type="ECO:0000313" key="5">
    <source>
        <dbReference type="Proteomes" id="UP000240760"/>
    </source>
</evidence>
<dbReference type="STRING" id="983965.A0A2T4C6E4"/>
<evidence type="ECO:0000256" key="2">
    <source>
        <dbReference type="ARBA" id="ARBA00023043"/>
    </source>
</evidence>
<evidence type="ECO:0000256" key="1">
    <source>
        <dbReference type="ARBA" id="ARBA00022737"/>
    </source>
</evidence>